<sequence>MIIEQHNSIRNSKKEEIQSHYEFEKDDLECQKEQAEFDRQMEREDREFERLERELDRQERANDYLEQSKATSYSTNYYKPEPPSVLLLLQPYITF</sequence>
<dbReference type="EMBL" id="FNUV01000001">
    <property type="protein sequence ID" value="SEF47553.1"/>
    <property type="molecule type" value="Genomic_DNA"/>
</dbReference>
<evidence type="ECO:0000313" key="2">
    <source>
        <dbReference type="EMBL" id="SEF47553.1"/>
    </source>
</evidence>
<protein>
    <submittedName>
        <fullName evidence="2">Uncharacterized protein</fullName>
    </submittedName>
</protein>
<dbReference type="AlphaFoldDB" id="A0A1H5SA85"/>
<evidence type="ECO:0000313" key="3">
    <source>
        <dbReference type="Proteomes" id="UP000236735"/>
    </source>
</evidence>
<name>A0A1H5SA85_XYLRU</name>
<organism evidence="2 3">
    <name type="scientific">Xylanibacter ruminicola</name>
    <name type="common">Prevotella ruminicola</name>
    <dbReference type="NCBI Taxonomy" id="839"/>
    <lineage>
        <taxon>Bacteria</taxon>
        <taxon>Pseudomonadati</taxon>
        <taxon>Bacteroidota</taxon>
        <taxon>Bacteroidia</taxon>
        <taxon>Bacteroidales</taxon>
        <taxon>Prevotellaceae</taxon>
        <taxon>Xylanibacter</taxon>
    </lineage>
</organism>
<proteinExistence type="predicted"/>
<feature type="coiled-coil region" evidence="1">
    <location>
        <begin position="14"/>
        <end position="68"/>
    </location>
</feature>
<dbReference type="Proteomes" id="UP000236735">
    <property type="component" value="Unassembled WGS sequence"/>
</dbReference>
<reference evidence="2 3" key="1">
    <citation type="submission" date="2016-10" db="EMBL/GenBank/DDBJ databases">
        <authorList>
            <person name="de Groot N.N."/>
        </authorList>
    </citation>
    <scope>NUCLEOTIDE SEQUENCE [LARGE SCALE GENOMIC DNA]</scope>
    <source>
        <strain evidence="2 3">AR32</strain>
    </source>
</reference>
<accession>A0A1H5SA85</accession>
<keyword evidence="1" id="KW-0175">Coiled coil</keyword>
<gene>
    <name evidence="2" type="ORF">SAMN05216354_0591</name>
</gene>
<evidence type="ECO:0000256" key="1">
    <source>
        <dbReference type="SAM" id="Coils"/>
    </source>
</evidence>